<keyword evidence="3" id="KW-1185">Reference proteome</keyword>
<feature type="region of interest" description="Disordered" evidence="1">
    <location>
        <begin position="59"/>
        <end position="187"/>
    </location>
</feature>
<dbReference type="Proteomes" id="UP000216446">
    <property type="component" value="Unassembled WGS sequence"/>
</dbReference>
<feature type="compositionally biased region" description="Basic and acidic residues" evidence="1">
    <location>
        <begin position="178"/>
        <end position="187"/>
    </location>
</feature>
<accession>A0A259TV91</accession>
<evidence type="ECO:0000313" key="2">
    <source>
        <dbReference type="EMBL" id="OZC01682.1"/>
    </source>
</evidence>
<gene>
    <name evidence="2" type="ORF">BSZ36_01000</name>
</gene>
<sequence>MTYLIAEIVLCLIAAALLGLLTGWLLWGRSAPADADCSEAEREVERSHAVIQSLEAELATRPAAPEAGDLPLMQREPVLDPIPPPARAATGPDPAPLAPEVFETDEPVSDLDPVPYAFEGEEPDAPLPDDSPLDDAQAGGTPNDDAGAALPDDSGDGPAEATFSDDLPLPAPLPLPPEEERAASPAYDDLKRISGIGPAIESQLAEIGITTYRQIALFTDEDIDRVGAHIDFFADRIRREGWVVQAAALHRQTYGTAP</sequence>
<dbReference type="InParanoid" id="A0A259TV91"/>
<comment type="caution">
    <text evidence="2">The sequence shown here is derived from an EMBL/GenBank/DDBJ whole genome shotgun (WGS) entry which is preliminary data.</text>
</comment>
<dbReference type="AlphaFoldDB" id="A0A259TV91"/>
<evidence type="ECO:0000313" key="3">
    <source>
        <dbReference type="Proteomes" id="UP000216446"/>
    </source>
</evidence>
<reference evidence="2 3" key="1">
    <citation type="submission" date="2016-11" db="EMBL/GenBank/DDBJ databases">
        <title>Study of marine rhodopsin-containing bacteria.</title>
        <authorList>
            <person name="Yoshizawa S."/>
            <person name="Kumagai Y."/>
            <person name="Kogure K."/>
        </authorList>
    </citation>
    <scope>NUCLEOTIDE SEQUENCE [LARGE SCALE GENOMIC DNA]</scope>
    <source>
        <strain evidence="2 3">SG-29</strain>
    </source>
</reference>
<dbReference type="OrthoDB" id="9807941at2"/>
<dbReference type="EMBL" id="MQWB01000001">
    <property type="protein sequence ID" value="OZC01682.1"/>
    <property type="molecule type" value="Genomic_DNA"/>
</dbReference>
<proteinExistence type="predicted"/>
<name>A0A259TV91_9BACT</name>
<protein>
    <submittedName>
        <fullName evidence="2">Uncharacterized protein</fullName>
    </submittedName>
</protein>
<dbReference type="RefSeq" id="WP_094545302.1">
    <property type="nucleotide sequence ID" value="NZ_MQWB01000001.1"/>
</dbReference>
<evidence type="ECO:0000256" key="1">
    <source>
        <dbReference type="SAM" id="MobiDB-lite"/>
    </source>
</evidence>
<organism evidence="2 3">
    <name type="scientific">Rubricoccus marinus</name>
    <dbReference type="NCBI Taxonomy" id="716817"/>
    <lineage>
        <taxon>Bacteria</taxon>
        <taxon>Pseudomonadati</taxon>
        <taxon>Rhodothermota</taxon>
        <taxon>Rhodothermia</taxon>
        <taxon>Rhodothermales</taxon>
        <taxon>Rubricoccaceae</taxon>
        <taxon>Rubricoccus</taxon>
    </lineage>
</organism>